<evidence type="ECO:0000313" key="2">
    <source>
        <dbReference type="EMBL" id="KAI9638731.1"/>
    </source>
</evidence>
<feature type="compositionally biased region" description="Basic and acidic residues" evidence="1">
    <location>
        <begin position="451"/>
        <end position="468"/>
    </location>
</feature>
<feature type="compositionally biased region" description="Pro residues" evidence="1">
    <location>
        <begin position="1248"/>
        <end position="1264"/>
    </location>
</feature>
<proteinExistence type="predicted"/>
<feature type="compositionally biased region" description="Pro residues" evidence="1">
    <location>
        <begin position="399"/>
        <end position="421"/>
    </location>
</feature>
<feature type="compositionally biased region" description="Low complexity" evidence="1">
    <location>
        <begin position="1379"/>
        <end position="1393"/>
    </location>
</feature>
<feature type="region of interest" description="Disordered" evidence="1">
    <location>
        <begin position="571"/>
        <end position="636"/>
    </location>
</feature>
<feature type="compositionally biased region" description="Low complexity" evidence="1">
    <location>
        <begin position="267"/>
        <end position="285"/>
    </location>
</feature>
<feature type="region of interest" description="Disordered" evidence="1">
    <location>
        <begin position="374"/>
        <end position="478"/>
    </location>
</feature>
<feature type="compositionally biased region" description="Polar residues" evidence="1">
    <location>
        <begin position="216"/>
        <end position="255"/>
    </location>
</feature>
<gene>
    <name evidence="2" type="ORF">MKK02DRAFT_41753</name>
</gene>
<feature type="region of interest" description="Disordered" evidence="1">
    <location>
        <begin position="497"/>
        <end position="540"/>
    </location>
</feature>
<feature type="region of interest" description="Disordered" evidence="1">
    <location>
        <begin position="1320"/>
        <end position="1448"/>
    </location>
</feature>
<feature type="compositionally biased region" description="Basic and acidic residues" evidence="1">
    <location>
        <begin position="321"/>
        <end position="331"/>
    </location>
</feature>
<protein>
    <submittedName>
        <fullName evidence="2">Uncharacterized protein</fullName>
    </submittedName>
</protein>
<feature type="region of interest" description="Disordered" evidence="1">
    <location>
        <begin position="216"/>
        <end position="331"/>
    </location>
</feature>
<feature type="region of interest" description="Disordered" evidence="1">
    <location>
        <begin position="1"/>
        <end position="133"/>
    </location>
</feature>
<dbReference type="Proteomes" id="UP001164286">
    <property type="component" value="Unassembled WGS sequence"/>
</dbReference>
<dbReference type="RefSeq" id="XP_052948508.1">
    <property type="nucleotide sequence ID" value="XM_053091693.1"/>
</dbReference>
<reference evidence="2" key="1">
    <citation type="journal article" date="2022" name="G3 (Bethesda)">
        <title>High quality genome of the basidiomycete yeast Dioszegia hungarica PDD-24b-2 isolated from cloud water.</title>
        <authorList>
            <person name="Jarrige D."/>
            <person name="Haridas S."/>
            <person name="Bleykasten-Grosshans C."/>
            <person name="Joly M."/>
            <person name="Nadalig T."/>
            <person name="Sancelme M."/>
            <person name="Vuilleumier S."/>
            <person name="Grigoriev I.V."/>
            <person name="Amato P."/>
            <person name="Bringel F."/>
        </authorList>
    </citation>
    <scope>NUCLEOTIDE SEQUENCE</scope>
    <source>
        <strain evidence="2">PDD-24b-2</strain>
    </source>
</reference>
<evidence type="ECO:0000313" key="3">
    <source>
        <dbReference type="Proteomes" id="UP001164286"/>
    </source>
</evidence>
<feature type="compositionally biased region" description="Low complexity" evidence="1">
    <location>
        <begin position="1404"/>
        <end position="1434"/>
    </location>
</feature>
<feature type="compositionally biased region" description="Low complexity" evidence="1">
    <location>
        <begin position="796"/>
        <end position="810"/>
    </location>
</feature>
<feature type="compositionally biased region" description="Gly residues" evidence="1">
    <location>
        <begin position="122"/>
        <end position="132"/>
    </location>
</feature>
<comment type="caution">
    <text evidence="2">The sequence shown here is derived from an EMBL/GenBank/DDBJ whole genome shotgun (WGS) entry which is preliminary data.</text>
</comment>
<dbReference type="EMBL" id="JAKWFO010000002">
    <property type="protein sequence ID" value="KAI9638731.1"/>
    <property type="molecule type" value="Genomic_DNA"/>
</dbReference>
<feature type="compositionally biased region" description="Low complexity" evidence="1">
    <location>
        <begin position="374"/>
        <end position="385"/>
    </location>
</feature>
<feature type="compositionally biased region" description="Pro residues" evidence="1">
    <location>
        <begin position="80"/>
        <end position="89"/>
    </location>
</feature>
<feature type="compositionally biased region" description="Low complexity" evidence="1">
    <location>
        <begin position="28"/>
        <end position="51"/>
    </location>
</feature>
<feature type="compositionally biased region" description="Polar residues" evidence="1">
    <location>
        <begin position="767"/>
        <end position="778"/>
    </location>
</feature>
<feature type="compositionally biased region" description="Pro residues" evidence="1">
    <location>
        <begin position="754"/>
        <end position="763"/>
    </location>
</feature>
<dbReference type="GeneID" id="77730898"/>
<organism evidence="2 3">
    <name type="scientific">Dioszegia hungarica</name>
    <dbReference type="NCBI Taxonomy" id="4972"/>
    <lineage>
        <taxon>Eukaryota</taxon>
        <taxon>Fungi</taxon>
        <taxon>Dikarya</taxon>
        <taxon>Basidiomycota</taxon>
        <taxon>Agaricomycotina</taxon>
        <taxon>Tremellomycetes</taxon>
        <taxon>Tremellales</taxon>
        <taxon>Bulleribasidiaceae</taxon>
        <taxon>Dioszegia</taxon>
    </lineage>
</organism>
<feature type="region of interest" description="Disordered" evidence="1">
    <location>
        <begin position="747"/>
        <end position="830"/>
    </location>
</feature>
<keyword evidence="3" id="KW-1185">Reference proteome</keyword>
<feature type="region of interest" description="Disordered" evidence="1">
    <location>
        <begin position="1527"/>
        <end position="1550"/>
    </location>
</feature>
<evidence type="ECO:0000256" key="1">
    <source>
        <dbReference type="SAM" id="MobiDB-lite"/>
    </source>
</evidence>
<name>A0AA38LYC1_9TREE</name>
<feature type="region of interest" description="Disordered" evidence="1">
    <location>
        <begin position="664"/>
        <end position="694"/>
    </location>
</feature>
<accession>A0AA38LYC1</accession>
<feature type="region of interest" description="Disordered" evidence="1">
    <location>
        <begin position="1137"/>
        <end position="1301"/>
    </location>
</feature>
<feature type="compositionally biased region" description="Polar residues" evidence="1">
    <location>
        <begin position="1"/>
        <end position="12"/>
    </location>
</feature>
<sequence length="1550" mass="163276">MSTQPTSTQPSLNLDLDDLPAPVRPHSRPSSRLTPPNSSSSRLDADSASSSPTPPHGTPRRLPQASPPCARLRLIAPAPVKIPPTPPFNPAGRAGTYSRHTHSTKPNTAAGSPTKRQRVAGAGSGAGAGAGAKAGETELFRAVSVGLGMIVAADAGLNDGEMTAEMSDTDPFDLEYAFASPPVASPTPYTLGFSSCPAPALTPVSIPIPIVLGSKQRTSSPLDIPTSNIRPLAHRQSSCATDRTESTQPSFSTSPVYLAGPKPAPAPKLKASASASASDRASLPLGNGRGRTRSSRTVPDVPDEILDELSDSRHSAQWSDEDARAPTRRTGDELLSPGAFLAAHVPRPVLVQFRDVFGANDTFAPHLPASIYPSSPAHSHSPARAVNNPSPGSTRRPSPHAPRSPAPAPAPSLPNPSPRSPPVQQCQGQGRLGPSPGGVSIAESFATFGVHRSDKTTTTTSRREREESGASDADSFTFSAYHLADDDPVREIQQLQLPPSPIKMGRTQSARPVSRSVVPLHSATPRSARPVRPPRPSQAGVAAPADAQALLRPFMGLEDAAADARADYRTRAEQPGWVHPFARSATHSPGSGSSDEGGEDELVTPEQQPGGAPLSLVGQGHKEEDFGTPTPTPRVRDVMVPNAGLGLGLGLGLKLPLAESTYRQHQHQPHSAGSDLHQPMHNSSGARTAADTRPTPARVPKMMQVDYELALAAAPSTSTDSLPPPLPLSKSVGPKKFKSLASLRKRLPSSRGAAPPPPPPVPVVPSLTDSQSATSLHSLPSAEFASLTGKPTPSRPTTAQRQPASQARPAFGEIRGDTPPPTGSSAAFSINSGSGLLGSSGQAPVVAGKALPDVGIKRAENGWTGGLKKDLVVEGMTVRRDMTLNLWVDQENCREVISTLHPIRYHQPDSTRTRALERIADILREKETMDHLEEVMNDSKDEGDVFWDEGCVEFGMNPRKRDQWAFTYGALESFPSLRRVTMEGKQNYDFTSRIASLKHREPGIYAVHGEEKGGARWRFRYMVYIPPAAKDPGDRVIVPMSFYATIAFLRGDHASKLGFGNMIGKALRSNLHSEKMATPELSSSAHESADYTFPARAHERLQSAASAKSNISDVSIQHKLIEVQVKVETFVDGGVTPRAVPKREYRPNTAESGGGGGRGEMRPLLPKMATEPGSARSPRPSTAQEPRRVMPLTSLGSPSNIGAARDANSVQTRPPLRVRPGTAAPAFPATSPGKGEKVRVAPFLSNEPPTPSTLLPPPSAPPAHPGRLSSAFGRARALTSVGSRPHTPLSAPLPAVPELPPQPLSATATAFASGIMRAKKSLSSLRPPSRPGTAGLPISRPLEPPLPTSASAGALDIPSSGRLRTKSSNYALPSRGGRPSTAAAAVPNTAASNGPAVPPKDGSHSASLFSSFPFSRSSRPSRPSTANPTSSSASVVPHTPVRPPTAPSSGVQALKYGFGSYVDTPPNNGVTYSALAMQQLEAKRTPGTFMREAFGKDYVPVGKGTGFGLGPKHFESRQMDLRMDKGRKGEMRRPRTATADGRAKGAGSMI</sequence>